<reference evidence="2 3" key="1">
    <citation type="journal article" date="2018" name="Mol. Plant">
        <title>The genome of Artemisia annua provides insight into the evolution of Asteraceae family and artemisinin biosynthesis.</title>
        <authorList>
            <person name="Shen Q."/>
            <person name="Zhang L."/>
            <person name="Liao Z."/>
            <person name="Wang S."/>
            <person name="Yan T."/>
            <person name="Shi P."/>
            <person name="Liu M."/>
            <person name="Fu X."/>
            <person name="Pan Q."/>
            <person name="Wang Y."/>
            <person name="Lv Z."/>
            <person name="Lu X."/>
            <person name="Zhang F."/>
            <person name="Jiang W."/>
            <person name="Ma Y."/>
            <person name="Chen M."/>
            <person name="Hao X."/>
            <person name="Li L."/>
            <person name="Tang Y."/>
            <person name="Lv G."/>
            <person name="Zhou Y."/>
            <person name="Sun X."/>
            <person name="Brodelius P.E."/>
            <person name="Rose J.K.C."/>
            <person name="Tang K."/>
        </authorList>
    </citation>
    <scope>NUCLEOTIDE SEQUENCE [LARGE SCALE GENOMIC DNA]</scope>
    <source>
        <strain evidence="3">cv. Huhao1</strain>
        <tissue evidence="2">Leaf</tissue>
    </source>
</reference>
<name>A0A2U1KNH2_ARTAN</name>
<dbReference type="Pfam" id="PF02171">
    <property type="entry name" value="Piwi"/>
    <property type="match status" value="1"/>
</dbReference>
<dbReference type="PANTHER" id="PTHR43190">
    <property type="entry name" value="N-ACETYL-D-GLUCOSAMINE KINASE"/>
    <property type="match status" value="1"/>
</dbReference>
<comment type="caution">
    <text evidence="2">The sequence shown here is derived from an EMBL/GenBank/DDBJ whole genome shotgun (WGS) entry which is preliminary data.</text>
</comment>
<dbReference type="GO" id="GO:0003676">
    <property type="term" value="F:nucleic acid binding"/>
    <property type="evidence" value="ECO:0007669"/>
    <property type="project" value="InterPro"/>
</dbReference>
<dbReference type="SUPFAM" id="SSF53098">
    <property type="entry name" value="Ribonuclease H-like"/>
    <property type="match status" value="1"/>
</dbReference>
<dbReference type="InterPro" id="IPR036397">
    <property type="entry name" value="RNaseH_sf"/>
</dbReference>
<gene>
    <name evidence="2" type="ORF">CTI12_AA582540</name>
</gene>
<feature type="domain" description="Piwi" evidence="1">
    <location>
        <begin position="132"/>
        <end position="190"/>
    </location>
</feature>
<dbReference type="OrthoDB" id="311172at2759"/>
<dbReference type="PANTHER" id="PTHR43190:SF3">
    <property type="entry name" value="N-ACETYL-D-GLUCOSAMINE KINASE"/>
    <property type="match status" value="1"/>
</dbReference>
<evidence type="ECO:0000313" key="3">
    <source>
        <dbReference type="Proteomes" id="UP000245207"/>
    </source>
</evidence>
<sequence>MGFSKVGTTEPKPFWWFRSLSVKTIVTLIKVSNMPVLITRATWWLYVQNDVLAALASGSMGKLHGCVLIAGIGSIAYCCYKDGEEARAAGGGPILGDWVSDICYCINAYLLLHQCLFLTASILEDNVQLSRLWRLYGAENVPPGTIIDNIVCHPKNNDFYLCAQNGPIGTKRPTHCHVPLNQIAVEEIEHCTIRCPRIVAIWKKVWSW</sequence>
<evidence type="ECO:0000313" key="2">
    <source>
        <dbReference type="EMBL" id="PWA38309.1"/>
    </source>
</evidence>
<accession>A0A2U1KNH2</accession>
<dbReference type="InterPro" id="IPR003165">
    <property type="entry name" value="Piwi"/>
</dbReference>
<dbReference type="AlphaFoldDB" id="A0A2U1KNH2"/>
<dbReference type="EMBL" id="PKPP01015764">
    <property type="protein sequence ID" value="PWA38309.1"/>
    <property type="molecule type" value="Genomic_DNA"/>
</dbReference>
<dbReference type="Proteomes" id="UP000245207">
    <property type="component" value="Unassembled WGS sequence"/>
</dbReference>
<evidence type="ECO:0000259" key="1">
    <source>
        <dbReference type="Pfam" id="PF02171"/>
    </source>
</evidence>
<proteinExistence type="predicted"/>
<keyword evidence="3" id="KW-1185">Reference proteome</keyword>
<dbReference type="STRING" id="35608.A0A2U1KNH2"/>
<dbReference type="Gene3D" id="3.30.420.10">
    <property type="entry name" value="Ribonuclease H-like superfamily/Ribonuclease H"/>
    <property type="match status" value="1"/>
</dbReference>
<organism evidence="2 3">
    <name type="scientific">Artemisia annua</name>
    <name type="common">Sweet wormwood</name>
    <dbReference type="NCBI Taxonomy" id="35608"/>
    <lineage>
        <taxon>Eukaryota</taxon>
        <taxon>Viridiplantae</taxon>
        <taxon>Streptophyta</taxon>
        <taxon>Embryophyta</taxon>
        <taxon>Tracheophyta</taxon>
        <taxon>Spermatophyta</taxon>
        <taxon>Magnoliopsida</taxon>
        <taxon>eudicotyledons</taxon>
        <taxon>Gunneridae</taxon>
        <taxon>Pentapetalae</taxon>
        <taxon>asterids</taxon>
        <taxon>campanulids</taxon>
        <taxon>Asterales</taxon>
        <taxon>Asteraceae</taxon>
        <taxon>Asteroideae</taxon>
        <taxon>Anthemideae</taxon>
        <taxon>Artemisiinae</taxon>
        <taxon>Artemisia</taxon>
    </lineage>
</organism>
<dbReference type="InterPro" id="IPR012337">
    <property type="entry name" value="RNaseH-like_sf"/>
</dbReference>
<dbReference type="Gene3D" id="3.30.420.40">
    <property type="match status" value="1"/>
</dbReference>
<protein>
    <recommendedName>
        <fullName evidence="1">Piwi domain-containing protein</fullName>
    </recommendedName>
</protein>
<dbReference type="InterPro" id="IPR052519">
    <property type="entry name" value="Euk-type_GlcNAc_Kinase"/>
</dbReference>